<proteinExistence type="predicted"/>
<accession>A0A9J5YTW7</accession>
<dbReference type="Gene3D" id="3.30.710.10">
    <property type="entry name" value="Potassium Channel Kv1.1, Chain A"/>
    <property type="match status" value="1"/>
</dbReference>
<dbReference type="SUPFAM" id="SSF54695">
    <property type="entry name" value="POZ domain"/>
    <property type="match status" value="1"/>
</dbReference>
<name>A0A9J5YTW7_SOLCO</name>
<gene>
    <name evidence="3" type="ORF">H5410_034617</name>
</gene>
<dbReference type="PROSITE" id="PS50097">
    <property type="entry name" value="BTB"/>
    <property type="match status" value="1"/>
</dbReference>
<dbReference type="InterPro" id="IPR000210">
    <property type="entry name" value="BTB/POZ_dom"/>
</dbReference>
<evidence type="ECO:0000256" key="1">
    <source>
        <dbReference type="ARBA" id="ARBA00004906"/>
    </source>
</evidence>
<evidence type="ECO:0000313" key="3">
    <source>
        <dbReference type="EMBL" id="KAG5603247.1"/>
    </source>
</evidence>
<sequence length="90" mass="9766">MKFMKLGSKPDTFQTDGNNVRYVASELASDIAINVGDVKFYLHKFPLLSKSATLQKLVSNASEGNCDEVDIHDIPGGPSAFKYVLNSVTA</sequence>
<evidence type="ECO:0000259" key="2">
    <source>
        <dbReference type="PROSITE" id="PS50097"/>
    </source>
</evidence>
<protein>
    <recommendedName>
        <fullName evidence="2">BTB domain-containing protein</fullName>
    </recommendedName>
</protein>
<reference evidence="3 4" key="1">
    <citation type="submission" date="2020-09" db="EMBL/GenBank/DDBJ databases">
        <title>De no assembly of potato wild relative species, Solanum commersonii.</title>
        <authorList>
            <person name="Cho K."/>
        </authorList>
    </citation>
    <scope>NUCLEOTIDE SEQUENCE [LARGE SCALE GENOMIC DNA]</scope>
    <source>
        <strain evidence="3">LZ3.2</strain>
        <tissue evidence="3">Leaf</tissue>
    </source>
</reference>
<dbReference type="Proteomes" id="UP000824120">
    <property type="component" value="Chromosome 6"/>
</dbReference>
<dbReference type="AlphaFoldDB" id="A0A9J5YTW7"/>
<dbReference type="InterPro" id="IPR011333">
    <property type="entry name" value="SKP1/BTB/POZ_sf"/>
</dbReference>
<comment type="pathway">
    <text evidence="1">Protein modification; protein ubiquitination.</text>
</comment>
<keyword evidence="4" id="KW-1185">Reference proteome</keyword>
<dbReference type="PANTHER" id="PTHR32370">
    <property type="entry name" value="OS12G0117600 PROTEIN"/>
    <property type="match status" value="1"/>
</dbReference>
<dbReference type="Pfam" id="PF00651">
    <property type="entry name" value="BTB"/>
    <property type="match status" value="1"/>
</dbReference>
<dbReference type="InterPro" id="IPR043454">
    <property type="entry name" value="NPH3/RPT2-like"/>
</dbReference>
<dbReference type="OrthoDB" id="1746010at2759"/>
<organism evidence="3 4">
    <name type="scientific">Solanum commersonii</name>
    <name type="common">Commerson's wild potato</name>
    <name type="synonym">Commerson's nightshade</name>
    <dbReference type="NCBI Taxonomy" id="4109"/>
    <lineage>
        <taxon>Eukaryota</taxon>
        <taxon>Viridiplantae</taxon>
        <taxon>Streptophyta</taxon>
        <taxon>Embryophyta</taxon>
        <taxon>Tracheophyta</taxon>
        <taxon>Spermatophyta</taxon>
        <taxon>Magnoliopsida</taxon>
        <taxon>eudicotyledons</taxon>
        <taxon>Gunneridae</taxon>
        <taxon>Pentapetalae</taxon>
        <taxon>asterids</taxon>
        <taxon>lamiids</taxon>
        <taxon>Solanales</taxon>
        <taxon>Solanaceae</taxon>
        <taxon>Solanoideae</taxon>
        <taxon>Solaneae</taxon>
        <taxon>Solanum</taxon>
    </lineage>
</organism>
<comment type="caution">
    <text evidence="3">The sequence shown here is derived from an EMBL/GenBank/DDBJ whole genome shotgun (WGS) entry which is preliminary data.</text>
</comment>
<evidence type="ECO:0000313" key="4">
    <source>
        <dbReference type="Proteomes" id="UP000824120"/>
    </source>
</evidence>
<feature type="domain" description="BTB" evidence="2">
    <location>
        <begin position="29"/>
        <end position="90"/>
    </location>
</feature>
<dbReference type="EMBL" id="JACXVP010000006">
    <property type="protein sequence ID" value="KAG5603247.1"/>
    <property type="molecule type" value="Genomic_DNA"/>
</dbReference>